<dbReference type="RefSeq" id="WP_098005161.1">
    <property type="nucleotide sequence ID" value="NZ_AP022563.1"/>
</dbReference>
<accession>A0A7I7K188</accession>
<evidence type="ECO:0000313" key="2">
    <source>
        <dbReference type="EMBL" id="BBX17920.1"/>
    </source>
</evidence>
<protein>
    <recommendedName>
        <fullName evidence="1">AbiEi antitoxin C-terminal domain-containing protein</fullName>
    </recommendedName>
</protein>
<dbReference type="OrthoDB" id="5181611at2"/>
<dbReference type="KEGG" id="mdu:MDUV_27800"/>
<dbReference type="Proteomes" id="UP000467006">
    <property type="component" value="Chromosome"/>
</dbReference>
<organism evidence="2 3">
    <name type="scientific">Mycolicibacterium duvalii</name>
    <dbReference type="NCBI Taxonomy" id="39688"/>
    <lineage>
        <taxon>Bacteria</taxon>
        <taxon>Bacillati</taxon>
        <taxon>Actinomycetota</taxon>
        <taxon>Actinomycetes</taxon>
        <taxon>Mycobacteriales</taxon>
        <taxon>Mycobacteriaceae</taxon>
        <taxon>Mycolicibacterium</taxon>
    </lineage>
</organism>
<evidence type="ECO:0000313" key="3">
    <source>
        <dbReference type="Proteomes" id="UP000467006"/>
    </source>
</evidence>
<reference evidence="2 3" key="1">
    <citation type="journal article" date="2019" name="Emerg. Microbes Infect.">
        <title>Comprehensive subspecies identification of 175 nontuberculous mycobacteria species based on 7547 genomic profiles.</title>
        <authorList>
            <person name="Matsumoto Y."/>
            <person name="Kinjo T."/>
            <person name="Motooka D."/>
            <person name="Nabeya D."/>
            <person name="Jung N."/>
            <person name="Uechi K."/>
            <person name="Horii T."/>
            <person name="Iida T."/>
            <person name="Fujita J."/>
            <person name="Nakamura S."/>
        </authorList>
    </citation>
    <scope>NUCLEOTIDE SEQUENCE [LARGE SCALE GENOMIC DNA]</scope>
    <source>
        <strain evidence="2 3">JCM 6396</strain>
    </source>
</reference>
<name>A0A7I7K188_9MYCO</name>
<dbReference type="InterPro" id="IPR018547">
    <property type="entry name" value="AbiEi_C"/>
</dbReference>
<sequence>MTEPFLGSEALRAGRLTRHRLRSEFRSIYPDVYLRLTDPFTAVTRAKAAWLWTHRRGVVAGRSAAALHGAKWIDRRWPAEVVWANRRPPPGLRVWSDVLADDEVQILDGITVTTPERTALDIACRYPLERALPTLDALAHATQFKIAEVELLAERHKGRRGIRRARQTLDLVDGGAESPQETRIRLLVIKKGYPRPRTQIPVHDDYGGLIAELDMGWEEPKIAIDYEGDHHRRTRKEFNKGIRRHDAITEQGWDDIRVTALDTDGGVLARLAESWRRRVCGGGGREGLGFKRSLQQMWTGLRVAG</sequence>
<dbReference type="AlphaFoldDB" id="A0A7I7K188"/>
<dbReference type="EMBL" id="AP022563">
    <property type="protein sequence ID" value="BBX17920.1"/>
    <property type="molecule type" value="Genomic_DNA"/>
</dbReference>
<evidence type="ECO:0000259" key="1">
    <source>
        <dbReference type="Pfam" id="PF09407"/>
    </source>
</evidence>
<keyword evidence="3" id="KW-1185">Reference proteome</keyword>
<gene>
    <name evidence="2" type="ORF">MDUV_27800</name>
</gene>
<dbReference type="Pfam" id="PF09407">
    <property type="entry name" value="AbiEi_1"/>
    <property type="match status" value="1"/>
</dbReference>
<proteinExistence type="predicted"/>
<feature type="domain" description="AbiEi antitoxin C-terminal" evidence="1">
    <location>
        <begin position="59"/>
        <end position="170"/>
    </location>
</feature>